<organism evidence="1 2">
    <name type="scientific">Nonomuraea cypriaca</name>
    <dbReference type="NCBI Taxonomy" id="1187855"/>
    <lineage>
        <taxon>Bacteria</taxon>
        <taxon>Bacillati</taxon>
        <taxon>Actinomycetota</taxon>
        <taxon>Actinomycetes</taxon>
        <taxon>Streptosporangiales</taxon>
        <taxon>Streptosporangiaceae</taxon>
        <taxon>Nonomuraea</taxon>
    </lineage>
</organism>
<accession>A0A931F104</accession>
<dbReference type="RefSeq" id="WP_195896660.1">
    <property type="nucleotide sequence ID" value="NZ_JADOGI010000050.1"/>
</dbReference>
<reference evidence="1" key="1">
    <citation type="submission" date="2020-11" db="EMBL/GenBank/DDBJ databases">
        <title>Whole-genome analyses of Nonomuraea sp. K274.</title>
        <authorList>
            <person name="Veyisoglu A."/>
        </authorList>
    </citation>
    <scope>NUCLEOTIDE SEQUENCE</scope>
    <source>
        <strain evidence="1">K274</strain>
    </source>
</reference>
<comment type="caution">
    <text evidence="1">The sequence shown here is derived from an EMBL/GenBank/DDBJ whole genome shotgun (WGS) entry which is preliminary data.</text>
</comment>
<keyword evidence="2" id="KW-1185">Reference proteome</keyword>
<sequence length="286" mass="30942">MPLHNTPHVQPHKDFAVLAMATLEERGFPANCSDPGQWRQVVDALSNPAAQTFPLLGPFADLTARLRVGEARYRQLADLWHEAADVYVRRGLFYFSGPPVEPVRIGSHVRALASARQPEKPAATGVQVTAAPALQPQKPPATQRGRRVAAAQAAAADAGSMFPSFAVVDDVEGFEDLKPDPLAATTVAEFLEAMRVFRIWAGEDPLAELARRSRGAFATSTLCETLSEANTKRLPTLRVVKAFIRACGGNDNDVRAWTTAWRAVRLRAARGASSPPVRHLRAAGTP</sequence>
<gene>
    <name evidence="1" type="ORF">ITP53_18550</name>
</gene>
<name>A0A931F104_9ACTN</name>
<evidence type="ECO:0000313" key="1">
    <source>
        <dbReference type="EMBL" id="MBF8187701.1"/>
    </source>
</evidence>
<evidence type="ECO:0000313" key="2">
    <source>
        <dbReference type="Proteomes" id="UP000605361"/>
    </source>
</evidence>
<protein>
    <submittedName>
        <fullName evidence="1">Uncharacterized protein</fullName>
    </submittedName>
</protein>
<dbReference type="AlphaFoldDB" id="A0A931F104"/>
<dbReference type="Proteomes" id="UP000605361">
    <property type="component" value="Unassembled WGS sequence"/>
</dbReference>
<proteinExistence type="predicted"/>
<dbReference type="EMBL" id="JADOGI010000050">
    <property type="protein sequence ID" value="MBF8187701.1"/>
    <property type="molecule type" value="Genomic_DNA"/>
</dbReference>